<organism evidence="1 2">
    <name type="scientific">Trichonephila inaurata madagascariensis</name>
    <dbReference type="NCBI Taxonomy" id="2747483"/>
    <lineage>
        <taxon>Eukaryota</taxon>
        <taxon>Metazoa</taxon>
        <taxon>Ecdysozoa</taxon>
        <taxon>Arthropoda</taxon>
        <taxon>Chelicerata</taxon>
        <taxon>Arachnida</taxon>
        <taxon>Araneae</taxon>
        <taxon>Araneomorphae</taxon>
        <taxon>Entelegynae</taxon>
        <taxon>Araneoidea</taxon>
        <taxon>Nephilidae</taxon>
        <taxon>Trichonephila</taxon>
        <taxon>Trichonephila inaurata</taxon>
    </lineage>
</organism>
<gene>
    <name evidence="1" type="ORF">TNIN_255461</name>
</gene>
<name>A0A8X7BMP3_9ARAC</name>
<evidence type="ECO:0000313" key="1">
    <source>
        <dbReference type="EMBL" id="GFY37771.1"/>
    </source>
</evidence>
<accession>A0A8X7BMP3</accession>
<dbReference type="EMBL" id="BMAV01000472">
    <property type="protein sequence ID" value="GFY37771.1"/>
    <property type="molecule type" value="Genomic_DNA"/>
</dbReference>
<dbReference type="AlphaFoldDB" id="A0A8X7BMP3"/>
<keyword evidence="2" id="KW-1185">Reference proteome</keyword>
<sequence length="40" mass="4698">YCQGYDLENNWQWHLFGSRGSSQLTTELRSDYQVVSRTGD</sequence>
<comment type="caution">
    <text evidence="1">The sequence shown here is derived from an EMBL/GenBank/DDBJ whole genome shotgun (WGS) entry which is preliminary data.</text>
</comment>
<dbReference type="Proteomes" id="UP000886998">
    <property type="component" value="Unassembled WGS sequence"/>
</dbReference>
<protein>
    <submittedName>
        <fullName evidence="1">Uncharacterized protein</fullName>
    </submittedName>
</protein>
<proteinExistence type="predicted"/>
<feature type="non-terminal residue" evidence="1">
    <location>
        <position position="1"/>
    </location>
</feature>
<reference evidence="1" key="1">
    <citation type="submission" date="2020-08" db="EMBL/GenBank/DDBJ databases">
        <title>Multicomponent nature underlies the extraordinary mechanical properties of spider dragline silk.</title>
        <authorList>
            <person name="Kono N."/>
            <person name="Nakamura H."/>
            <person name="Mori M."/>
            <person name="Yoshida Y."/>
            <person name="Ohtoshi R."/>
            <person name="Malay A.D."/>
            <person name="Moran D.A.P."/>
            <person name="Tomita M."/>
            <person name="Numata K."/>
            <person name="Arakawa K."/>
        </authorList>
    </citation>
    <scope>NUCLEOTIDE SEQUENCE</scope>
</reference>
<evidence type="ECO:0000313" key="2">
    <source>
        <dbReference type="Proteomes" id="UP000886998"/>
    </source>
</evidence>